<dbReference type="OrthoDB" id="47036at2"/>
<dbReference type="Pfam" id="PF13144">
    <property type="entry name" value="ChapFlgA"/>
    <property type="match status" value="1"/>
</dbReference>
<sequence>MIRKILIVIFCLVLSTVFSVSIEFLLQSTVTTNVVTVFDVAATFTGIDETILKDLKLVYLPDNASYDIDVRYILMELSKVATDIIATPTSGTIWVSNVKELYPSTLTEDLAQEIAIQTILSKLPPEAEATITTVEGTITRHDKFSVNVIDTKTNTYFVRFSLLKEEMPVGYYDVTVYVKNIKRVFLAARKINYGEIVTEKDLIPSEINDYSLFGTVVDLSELPMIAKKDFEVGEPVFREYLQPLPYVVKGQIVEGYVKINNIVVKTKYMVLENGNLGDAIKAENMKTKEKVVGIVEEGPLLHVIYKIK</sequence>
<dbReference type="Gene3D" id="2.30.30.760">
    <property type="match status" value="1"/>
</dbReference>
<dbReference type="STRING" id="1123380.SAMN02745199_1183"/>
<evidence type="ECO:0000313" key="2">
    <source>
        <dbReference type="EMBL" id="SHH46026.1"/>
    </source>
</evidence>
<proteinExistence type="predicted"/>
<keyword evidence="2" id="KW-0282">Flagellum</keyword>
<keyword evidence="2" id="KW-0969">Cilium</keyword>
<dbReference type="InterPro" id="IPR017585">
    <property type="entry name" value="SAF_FlgA"/>
</dbReference>
<keyword evidence="3" id="KW-1185">Reference proteome</keyword>
<dbReference type="RefSeq" id="WP_073073160.1">
    <property type="nucleotide sequence ID" value="NZ_FQXN01000004.1"/>
</dbReference>
<accession>A0A1M5T5Q3</accession>
<protein>
    <submittedName>
        <fullName evidence="2">Flagella basal body P-ring formation protein FlgA</fullName>
    </submittedName>
</protein>
<feature type="domain" description="Flagella basal body P-ring formation protein FlgA SAF" evidence="1">
    <location>
        <begin position="183"/>
        <end position="297"/>
    </location>
</feature>
<reference evidence="3" key="1">
    <citation type="submission" date="2016-11" db="EMBL/GenBank/DDBJ databases">
        <authorList>
            <person name="Varghese N."/>
            <person name="Submissions S."/>
        </authorList>
    </citation>
    <scope>NUCLEOTIDE SEQUENCE [LARGE SCALE GENOMIC DNA]</scope>
    <source>
        <strain evidence="3">DSM 15807</strain>
    </source>
</reference>
<dbReference type="InterPro" id="IPR039246">
    <property type="entry name" value="Flagellar_FlgA"/>
</dbReference>
<dbReference type="EMBL" id="FQXN01000004">
    <property type="protein sequence ID" value="SHH46026.1"/>
    <property type="molecule type" value="Genomic_DNA"/>
</dbReference>
<dbReference type="Proteomes" id="UP000242592">
    <property type="component" value="Unassembled WGS sequence"/>
</dbReference>
<dbReference type="PANTHER" id="PTHR36307">
    <property type="entry name" value="FLAGELLA BASAL BODY P-RING FORMATION PROTEIN FLGA"/>
    <property type="match status" value="1"/>
</dbReference>
<dbReference type="PANTHER" id="PTHR36307:SF1">
    <property type="entry name" value="FLAGELLA BASAL BODY P-RING FORMATION PROTEIN FLGA"/>
    <property type="match status" value="1"/>
</dbReference>
<evidence type="ECO:0000313" key="3">
    <source>
        <dbReference type="Proteomes" id="UP000242592"/>
    </source>
</evidence>
<dbReference type="GO" id="GO:0044780">
    <property type="term" value="P:bacterial-type flagellum assembly"/>
    <property type="evidence" value="ECO:0007669"/>
    <property type="project" value="InterPro"/>
</dbReference>
<dbReference type="AlphaFoldDB" id="A0A1M5T5Q3"/>
<name>A0A1M5T5Q3_9BACT</name>
<evidence type="ECO:0000259" key="1">
    <source>
        <dbReference type="Pfam" id="PF13144"/>
    </source>
</evidence>
<keyword evidence="2" id="KW-0966">Cell projection</keyword>
<gene>
    <name evidence="2" type="ORF">SAMN02745199_1183</name>
</gene>
<dbReference type="NCBIfam" id="TIGR03170">
    <property type="entry name" value="flgA_cterm"/>
    <property type="match status" value="1"/>
</dbReference>
<organism evidence="2 3">
    <name type="scientific">Thermosipho atlanticus DSM 15807</name>
    <dbReference type="NCBI Taxonomy" id="1123380"/>
    <lineage>
        <taxon>Bacteria</taxon>
        <taxon>Thermotogati</taxon>
        <taxon>Thermotogota</taxon>
        <taxon>Thermotogae</taxon>
        <taxon>Thermotogales</taxon>
        <taxon>Fervidobacteriaceae</taxon>
        <taxon>Thermosipho</taxon>
    </lineage>
</organism>